<accession>A0A073HZS0</accession>
<dbReference type="EMBL" id="ARYC01001926">
    <property type="protein sequence ID" value="KEJ82929.1"/>
    <property type="molecule type" value="Genomic_DNA"/>
</dbReference>
<evidence type="ECO:0008006" key="4">
    <source>
        <dbReference type="Google" id="ProtNLM"/>
    </source>
</evidence>
<dbReference type="Proteomes" id="UP000053232">
    <property type="component" value="Unassembled WGS sequence"/>
</dbReference>
<evidence type="ECO:0000256" key="1">
    <source>
        <dbReference type="SAM" id="Phobius"/>
    </source>
</evidence>
<dbReference type="InterPro" id="IPR036691">
    <property type="entry name" value="Endo/exonu/phosph_ase_sf"/>
</dbReference>
<name>A0A073HZS0_9SPIT</name>
<keyword evidence="1" id="KW-1133">Transmembrane helix</keyword>
<dbReference type="Gene3D" id="3.60.10.10">
    <property type="entry name" value="Endonuclease/exonuclease/phosphatase"/>
    <property type="match status" value="1"/>
</dbReference>
<dbReference type="AlphaFoldDB" id="A0A073HZS0"/>
<feature type="transmembrane region" description="Helical" evidence="1">
    <location>
        <begin position="83"/>
        <end position="103"/>
    </location>
</feature>
<dbReference type="SUPFAM" id="SSF56219">
    <property type="entry name" value="DNase I-like"/>
    <property type="match status" value="1"/>
</dbReference>
<sequence length="106" mass="12330">MVEIKLCLQNVRGLNSKLKQDQLLREIENKNLDFIGLVETRLQRLIGRNNRNITQTQLARNGEVMVMNSGKFEMRTIKTLKQFLTWAILNVGGFPLHMLTVYIPPY</sequence>
<keyword evidence="3" id="KW-1185">Reference proteome</keyword>
<reference evidence="3" key="1">
    <citation type="journal article" date="2014" name="Cell">
        <title>The Architecture of a Scrambled Genome Reveals Massive Levels of Genomic Rearrangement during Development.</title>
        <authorList>
            <person name="Chen X."/>
            <person name="Bracht J.R."/>
            <person name="Goldman A.D."/>
            <person name="Dolzhenko E."/>
            <person name="Clay D.M."/>
            <person name="Swart E.C."/>
            <person name="Perlman D.H."/>
            <person name="Doak T.G."/>
            <person name="Stuart A."/>
            <person name="Amemiya C.T."/>
            <person name="Sebra R.P."/>
            <person name="Landweber L.F."/>
        </authorList>
    </citation>
    <scope>NUCLEOTIDE SEQUENCE [LARGE SCALE GENOMIC DNA]</scope>
    <source>
        <strain evidence="3">JRB310</strain>
    </source>
</reference>
<protein>
    <recommendedName>
        <fullName evidence="4">Endonuclease-reverse transcriptase</fullName>
    </recommendedName>
</protein>
<proteinExistence type="predicted"/>
<evidence type="ECO:0000313" key="3">
    <source>
        <dbReference type="Proteomes" id="UP000053232"/>
    </source>
</evidence>
<keyword evidence="1" id="KW-0472">Membrane</keyword>
<comment type="caution">
    <text evidence="2">The sequence shown here is derived from an EMBL/GenBank/DDBJ whole genome shotgun (WGS) entry which is preliminary data.</text>
</comment>
<gene>
    <name evidence="2" type="ORF">OXYTRIMIC_070</name>
</gene>
<evidence type="ECO:0000313" key="2">
    <source>
        <dbReference type="EMBL" id="KEJ82929.1"/>
    </source>
</evidence>
<organism evidence="2 3">
    <name type="scientific">Oxytricha trifallax</name>
    <dbReference type="NCBI Taxonomy" id="1172189"/>
    <lineage>
        <taxon>Eukaryota</taxon>
        <taxon>Sar</taxon>
        <taxon>Alveolata</taxon>
        <taxon>Ciliophora</taxon>
        <taxon>Intramacronucleata</taxon>
        <taxon>Spirotrichea</taxon>
        <taxon>Stichotrichia</taxon>
        <taxon>Sporadotrichida</taxon>
        <taxon>Oxytrichidae</taxon>
        <taxon>Oxytrichinae</taxon>
        <taxon>Oxytricha</taxon>
    </lineage>
</organism>
<keyword evidence="1" id="KW-0812">Transmembrane</keyword>